<accession>A0A1H7A312</accession>
<dbReference type="EMBL" id="FNZK01000011">
    <property type="protein sequence ID" value="SEJ60079.1"/>
    <property type="molecule type" value="Genomic_DNA"/>
</dbReference>
<dbReference type="STRING" id="84035.SAMN05660742_111110"/>
<proteinExistence type="predicted"/>
<dbReference type="AlphaFoldDB" id="A0A1H7A312"/>
<reference evidence="2" key="1">
    <citation type="submission" date="2016-10" db="EMBL/GenBank/DDBJ databases">
        <authorList>
            <person name="Varghese N."/>
            <person name="Submissions S."/>
        </authorList>
    </citation>
    <scope>NUCLEOTIDE SEQUENCE [LARGE SCALE GENOMIC DNA]</scope>
    <source>
        <strain evidence="2">DSM 2179</strain>
    </source>
</reference>
<sequence>MEFKIAINRKFNLGLHWQRKRKGIDVGWLSLQIKIGQYIPLRNTERGIYKYK</sequence>
<evidence type="ECO:0000313" key="1">
    <source>
        <dbReference type="EMBL" id="SEJ60079.1"/>
    </source>
</evidence>
<gene>
    <name evidence="1" type="ORF">SAMN05660742_111110</name>
</gene>
<organism evidence="1 2">
    <name type="scientific">Propionispira arboris</name>
    <dbReference type="NCBI Taxonomy" id="84035"/>
    <lineage>
        <taxon>Bacteria</taxon>
        <taxon>Bacillati</taxon>
        <taxon>Bacillota</taxon>
        <taxon>Negativicutes</taxon>
        <taxon>Selenomonadales</taxon>
        <taxon>Selenomonadaceae</taxon>
        <taxon>Propionispira</taxon>
    </lineage>
</organism>
<keyword evidence="2" id="KW-1185">Reference proteome</keyword>
<protein>
    <submittedName>
        <fullName evidence="1">Uncharacterized protein</fullName>
    </submittedName>
</protein>
<dbReference type="Proteomes" id="UP000199662">
    <property type="component" value="Unassembled WGS sequence"/>
</dbReference>
<name>A0A1H7A312_9FIRM</name>
<evidence type="ECO:0000313" key="2">
    <source>
        <dbReference type="Proteomes" id="UP000199662"/>
    </source>
</evidence>